<reference evidence="2" key="1">
    <citation type="submission" date="2020-10" db="EMBL/GenBank/DDBJ databases">
        <title>The Whole-Genome Sequence of Metschnikowia persimmonesis, a Novel Endophytic Yeast Species Isolated from Medicinal Plant Diospyros kaki Thumb.</title>
        <authorList>
            <person name="Rahmat E."/>
            <person name="Kang Y."/>
        </authorList>
    </citation>
    <scope>NUCLEOTIDE SEQUENCE</scope>
    <source>
        <strain evidence="2">KIOM G15050</strain>
    </source>
</reference>
<dbReference type="GO" id="GO:0005634">
    <property type="term" value="C:nucleus"/>
    <property type="evidence" value="ECO:0007669"/>
    <property type="project" value="TreeGrafter"/>
</dbReference>
<accession>A0A8H7GQT3</accession>
<dbReference type="Gene3D" id="3.30.420.10">
    <property type="entry name" value="Ribonuclease H-like superfamily/Ribonuclease H"/>
    <property type="match status" value="2"/>
</dbReference>
<dbReference type="InterPro" id="IPR048519">
    <property type="entry name" value="Gfd2/YDR514C-like_C"/>
</dbReference>
<dbReference type="AlphaFoldDB" id="A0A8H7GQT3"/>
<evidence type="ECO:0000259" key="1">
    <source>
        <dbReference type="Pfam" id="PF21762"/>
    </source>
</evidence>
<dbReference type="SUPFAM" id="SSF53098">
    <property type="entry name" value="Ribonuclease H-like"/>
    <property type="match status" value="2"/>
</dbReference>
<evidence type="ECO:0000313" key="2">
    <source>
        <dbReference type="EMBL" id="KAF8000816.1"/>
    </source>
</evidence>
<name>A0A8H7GQT3_9ASCO</name>
<dbReference type="GO" id="GO:0003676">
    <property type="term" value="F:nucleic acid binding"/>
    <property type="evidence" value="ECO:0007669"/>
    <property type="project" value="InterPro"/>
</dbReference>
<dbReference type="InterPro" id="IPR012337">
    <property type="entry name" value="RNaseH-like_sf"/>
</dbReference>
<organism evidence="2 3">
    <name type="scientific">Metschnikowia pulcherrima</name>
    <dbReference type="NCBI Taxonomy" id="27326"/>
    <lineage>
        <taxon>Eukaryota</taxon>
        <taxon>Fungi</taxon>
        <taxon>Dikarya</taxon>
        <taxon>Ascomycota</taxon>
        <taxon>Saccharomycotina</taxon>
        <taxon>Pichiomycetes</taxon>
        <taxon>Metschnikowiaceae</taxon>
        <taxon>Metschnikowia</taxon>
    </lineage>
</organism>
<dbReference type="InterPro" id="IPR036397">
    <property type="entry name" value="RNaseH_sf"/>
</dbReference>
<dbReference type="PANTHER" id="PTHR28083">
    <property type="entry name" value="GOOD FOR FULL DBP5 ACTIVITY PROTEIN 2"/>
    <property type="match status" value="1"/>
</dbReference>
<proteinExistence type="predicted"/>
<dbReference type="Proteomes" id="UP000649328">
    <property type="component" value="Unassembled WGS sequence"/>
</dbReference>
<dbReference type="OrthoDB" id="5953249at2759"/>
<keyword evidence="3" id="KW-1185">Reference proteome</keyword>
<dbReference type="PANTHER" id="PTHR28083:SF1">
    <property type="entry name" value="GOOD FOR FULL DBP5 ACTIVITY PROTEIN 2"/>
    <property type="match status" value="1"/>
</dbReference>
<feature type="domain" description="Gfd2/YDR514C-like C-terminal" evidence="1">
    <location>
        <begin position="349"/>
        <end position="520"/>
    </location>
</feature>
<protein>
    <recommendedName>
        <fullName evidence="1">Gfd2/YDR514C-like C-terminal domain-containing protein</fullName>
    </recommendedName>
</protein>
<comment type="caution">
    <text evidence="2">The sequence shown here is derived from an EMBL/GenBank/DDBJ whole genome shotgun (WGS) entry which is preliminary data.</text>
</comment>
<dbReference type="InterPro" id="IPR040151">
    <property type="entry name" value="Gfd2/YDR514C-like"/>
</dbReference>
<evidence type="ECO:0000313" key="3">
    <source>
        <dbReference type="Proteomes" id="UP000649328"/>
    </source>
</evidence>
<dbReference type="Pfam" id="PF21762">
    <property type="entry name" value="DEDDh_C"/>
    <property type="match status" value="2"/>
</dbReference>
<feature type="domain" description="Gfd2/YDR514C-like C-terminal" evidence="1">
    <location>
        <begin position="99"/>
        <end position="270"/>
    </location>
</feature>
<sequence length="555" mass="64627">MSDYSSDDFEGFYLDDSSDNDFIDKIQNGYDDRYDNEENTDANGDTKLYRWGIDITQFEKEIANYTSHISKKEEFRLYQSPKVRELRKQMDRVYTRSTILFSLDIEAWEKDINRITEIGISIYDPRRQEVSLTPYIKTIHIRIAEHKHLRNGKYVPDHAEDFIGENSIVLLEKKAIALLWRLINHFFCPFYSSRCILVGHDLRGDLQWLNKLGIEIRQDALQLDTQAVFAYTHGQNGASLSNALRAIKQPYALLHNAGNDAYYTLLLAFRLCDPNVRLLTKFDEKAVGRPLLPTSEERYECPVDMQQLGEHIEAHLEDVRTHPDSRMRFRLRLRLLRKQMERVYTRCSVMFCVDVEAWEQDHDKVTEIGIAIYDPRDQELSLAPNIKTFHMVIIENEHLRNGNYVPDNSKKFCGGKLWRFTEDQALWFLQSLIDHYFDPDYEMHCSLVGHDLKGDLQWLDRLGVRIAPNVRKLDTQTVFAYTHGRDGASLKKALTTVRQPYAFLHNAGNDAYYTVMLALKLCDPGVRGLVGIDYWNSEDDSKSVPTDALLQSMLR</sequence>
<dbReference type="EMBL" id="JACBPP010000006">
    <property type="protein sequence ID" value="KAF8000816.1"/>
    <property type="molecule type" value="Genomic_DNA"/>
</dbReference>
<gene>
    <name evidence="2" type="ORF">HF325_004605</name>
</gene>